<evidence type="ECO:0000313" key="2">
    <source>
        <dbReference type="EMBL" id="KAJ4435748.1"/>
    </source>
</evidence>
<reference evidence="2 3" key="1">
    <citation type="journal article" date="2022" name="Allergy">
        <title>Genome assembly and annotation of Periplaneta americana reveal a comprehensive cockroach allergen profile.</title>
        <authorList>
            <person name="Wang L."/>
            <person name="Xiong Q."/>
            <person name="Saelim N."/>
            <person name="Wang L."/>
            <person name="Nong W."/>
            <person name="Wan A.T."/>
            <person name="Shi M."/>
            <person name="Liu X."/>
            <person name="Cao Q."/>
            <person name="Hui J.H.L."/>
            <person name="Sookrung N."/>
            <person name="Leung T.F."/>
            <person name="Tungtrongchitr A."/>
            <person name="Tsui S.K.W."/>
        </authorList>
    </citation>
    <scope>NUCLEOTIDE SEQUENCE [LARGE SCALE GENOMIC DNA]</scope>
    <source>
        <strain evidence="2">PWHHKU_190912</strain>
    </source>
</reference>
<organism evidence="2 3">
    <name type="scientific">Periplaneta americana</name>
    <name type="common">American cockroach</name>
    <name type="synonym">Blatta americana</name>
    <dbReference type="NCBI Taxonomy" id="6978"/>
    <lineage>
        <taxon>Eukaryota</taxon>
        <taxon>Metazoa</taxon>
        <taxon>Ecdysozoa</taxon>
        <taxon>Arthropoda</taxon>
        <taxon>Hexapoda</taxon>
        <taxon>Insecta</taxon>
        <taxon>Pterygota</taxon>
        <taxon>Neoptera</taxon>
        <taxon>Polyneoptera</taxon>
        <taxon>Dictyoptera</taxon>
        <taxon>Blattodea</taxon>
        <taxon>Blattoidea</taxon>
        <taxon>Blattidae</taxon>
        <taxon>Blattinae</taxon>
        <taxon>Periplaneta</taxon>
    </lineage>
</organism>
<feature type="compositionally biased region" description="Polar residues" evidence="1">
    <location>
        <begin position="91"/>
        <end position="100"/>
    </location>
</feature>
<proteinExistence type="predicted"/>
<evidence type="ECO:0000256" key="1">
    <source>
        <dbReference type="SAM" id="MobiDB-lite"/>
    </source>
</evidence>
<dbReference type="EMBL" id="JAJSOF020000023">
    <property type="protein sequence ID" value="KAJ4435748.1"/>
    <property type="molecule type" value="Genomic_DNA"/>
</dbReference>
<accession>A0ABQ8SNJ2</accession>
<dbReference type="Proteomes" id="UP001148838">
    <property type="component" value="Unassembled WGS sequence"/>
</dbReference>
<sequence length="100" mass="10692">MMGLFEGGNEPPCSLQAISSADDHCPKTSTLQIPLRAASDLPYSLETLFAFQRKHHRGLFTSVSQATCTISTGEVPRHTAPPPATNDHTPRASSSVTARS</sequence>
<feature type="region of interest" description="Disordered" evidence="1">
    <location>
        <begin position="71"/>
        <end position="100"/>
    </location>
</feature>
<protein>
    <submittedName>
        <fullName evidence="2">Uncharacterized protein</fullName>
    </submittedName>
</protein>
<keyword evidence="3" id="KW-1185">Reference proteome</keyword>
<name>A0ABQ8SNJ2_PERAM</name>
<gene>
    <name evidence="2" type="ORF">ANN_18366</name>
</gene>
<evidence type="ECO:0000313" key="3">
    <source>
        <dbReference type="Proteomes" id="UP001148838"/>
    </source>
</evidence>
<comment type="caution">
    <text evidence="2">The sequence shown here is derived from an EMBL/GenBank/DDBJ whole genome shotgun (WGS) entry which is preliminary data.</text>
</comment>